<comment type="pathway">
    <text evidence="1 9">Bacterial outer membrane biogenesis; LPS core biosynthesis.</text>
</comment>
<evidence type="ECO:0000256" key="6">
    <source>
        <dbReference type="ARBA" id="ARBA00049183"/>
    </source>
</evidence>
<dbReference type="InterPro" id="IPR039901">
    <property type="entry name" value="Kdotransferase"/>
</dbReference>
<evidence type="ECO:0000256" key="5">
    <source>
        <dbReference type="ARBA" id="ARBA00031445"/>
    </source>
</evidence>
<dbReference type="GO" id="GO:0005886">
    <property type="term" value="C:plasma membrane"/>
    <property type="evidence" value="ECO:0007669"/>
    <property type="project" value="UniProtKB-SubCell"/>
</dbReference>
<feature type="transmembrane region" description="Helical" evidence="9">
    <location>
        <begin position="6"/>
        <end position="25"/>
    </location>
</feature>
<keyword evidence="9" id="KW-1133">Transmembrane helix</keyword>
<sequence>MIAIYYFLALIAWFIGAIPLLFLTIKKKYRHSLPARFFLFKNPRLKSSNVHFHACSFGEIIALKPILNLFDNKAITTITKTGFDEASKICKNTRFLPFEIFLPFWLKPSKVLVIFEAELWLMLVFVAKIHKTKIMLINARISDRSYQRYLKFSFFYKKIFSYIDVVYTQSDIDKKRLEQLGAKNIKICGNIKSANVLKPNKIYQKPKERTIIFASTHKGEEELLLKDFKLSKSDKLLIAPRHPERFNEVILFTSKWCDNNGYEFKKFSENSDINAQVVVIDTLGELVNLYAISDIVILCGSFLPDIGGHNPIEVAQFNNVLISGNYIFNQKALFSMLDDVYFADYSQINELLNKNLKQCSITNKADIKEIIQDIKDTI</sequence>
<comment type="function">
    <text evidence="9">Involved in lipopolysaccharide (LPS) biosynthesis. Catalyzes the transfer of 3-deoxy-D-manno-octulosonate (Kdo) residue(s) from CMP-Kdo to lipid IV(A), the tetraacyldisaccharide-1,4'-bisphosphate precursor of lipid A.</text>
</comment>
<comment type="similarity">
    <text evidence="9">Belongs to the glycosyltransferase group 1 family.</text>
</comment>
<dbReference type="GO" id="GO:0009245">
    <property type="term" value="P:lipid A biosynthetic process"/>
    <property type="evidence" value="ECO:0007669"/>
    <property type="project" value="TreeGrafter"/>
</dbReference>
<evidence type="ECO:0000256" key="4">
    <source>
        <dbReference type="ARBA" id="ARBA00022679"/>
    </source>
</evidence>
<evidence type="ECO:0000256" key="2">
    <source>
        <dbReference type="ARBA" id="ARBA00012621"/>
    </source>
</evidence>
<comment type="catalytic activity">
    <reaction evidence="6 9">
        <text>lipid IVA (E. coli) + CMP-3-deoxy-beta-D-manno-octulosonate = alpha-Kdo-(2-&gt;6)-lipid IVA (E. coli) + CMP + H(+)</text>
        <dbReference type="Rhea" id="RHEA:28066"/>
        <dbReference type="ChEBI" id="CHEBI:15378"/>
        <dbReference type="ChEBI" id="CHEBI:58603"/>
        <dbReference type="ChEBI" id="CHEBI:60364"/>
        <dbReference type="ChEBI" id="CHEBI:60377"/>
        <dbReference type="ChEBI" id="CHEBI:85987"/>
        <dbReference type="EC" id="2.4.99.12"/>
    </reaction>
</comment>
<evidence type="ECO:0000313" key="12">
    <source>
        <dbReference type="Proteomes" id="UP000189728"/>
    </source>
</evidence>
<feature type="site" description="Transition state stabilizer" evidence="8">
    <location>
        <position position="192"/>
    </location>
</feature>
<dbReference type="GO" id="GO:0009244">
    <property type="term" value="P:lipopolysaccharide core region biosynthetic process"/>
    <property type="evidence" value="ECO:0007669"/>
    <property type="project" value="UniProtKB-UniRule"/>
</dbReference>
<evidence type="ECO:0000256" key="7">
    <source>
        <dbReference type="PIRSR" id="PIRSR639901-1"/>
    </source>
</evidence>
<dbReference type="InterPro" id="IPR007507">
    <property type="entry name" value="Glycos_transf_N"/>
</dbReference>
<dbReference type="InterPro" id="IPR038107">
    <property type="entry name" value="Glycos_transf_N_sf"/>
</dbReference>
<dbReference type="Gene3D" id="3.40.50.2000">
    <property type="entry name" value="Glycogen Phosphorylase B"/>
    <property type="match status" value="1"/>
</dbReference>
<protein>
    <recommendedName>
        <fullName evidence="3 9">3-deoxy-D-manno-octulosonic acid transferase</fullName>
        <shortName evidence="9">Kdo transferase</shortName>
        <ecNumber evidence="2 9">2.4.99.12</ecNumber>
    </recommendedName>
    <alternativeName>
        <fullName evidence="5 9">Lipid IV(A) 3-deoxy-D-manno-octulosonic acid transferase</fullName>
    </alternativeName>
</protein>
<organism evidence="11 12">
    <name type="scientific">Campylobacter pinnipediorum subsp. pinnipediorum</name>
    <dbReference type="NCBI Taxonomy" id="1660067"/>
    <lineage>
        <taxon>Bacteria</taxon>
        <taxon>Pseudomonadati</taxon>
        <taxon>Campylobacterota</taxon>
        <taxon>Epsilonproteobacteria</taxon>
        <taxon>Campylobacterales</taxon>
        <taxon>Campylobacteraceae</taxon>
        <taxon>Campylobacter</taxon>
    </lineage>
</organism>
<evidence type="ECO:0000256" key="9">
    <source>
        <dbReference type="RuleBase" id="RU365103"/>
    </source>
</evidence>
<evidence type="ECO:0000259" key="10">
    <source>
        <dbReference type="Pfam" id="PF04413"/>
    </source>
</evidence>
<keyword evidence="4 9" id="KW-0808">Transferase</keyword>
<keyword evidence="9" id="KW-0448">Lipopolysaccharide biosynthesis</keyword>
<feature type="domain" description="3-deoxy-D-manno-octulosonic-acid transferase N-terminal" evidence="10">
    <location>
        <begin position="32"/>
        <end position="193"/>
    </location>
</feature>
<dbReference type="RefSeq" id="WP_078415722.1">
    <property type="nucleotide sequence ID" value="NZ_MCRK01000044.1"/>
</dbReference>
<dbReference type="PANTHER" id="PTHR42755:SF1">
    <property type="entry name" value="3-DEOXY-D-MANNO-OCTULOSONIC ACID TRANSFERASE, MITOCHONDRIAL-RELATED"/>
    <property type="match status" value="1"/>
</dbReference>
<dbReference type="EC" id="2.4.99.12" evidence="2 9"/>
<gene>
    <name evidence="11" type="ORF">BFG04_06665</name>
</gene>
<feature type="site" description="Transition state stabilizer" evidence="8">
    <location>
        <position position="116"/>
    </location>
</feature>
<comment type="subcellular location">
    <subcellularLocation>
        <location evidence="9">Cell membrane</location>
    </subcellularLocation>
</comment>
<proteinExistence type="inferred from homology"/>
<dbReference type="Gene3D" id="3.40.50.11720">
    <property type="entry name" value="3-Deoxy-D-manno-octulosonic-acid transferase, N-terminal domain"/>
    <property type="match status" value="1"/>
</dbReference>
<dbReference type="AlphaFoldDB" id="A0AAX0L954"/>
<evidence type="ECO:0000313" key="11">
    <source>
        <dbReference type="EMBL" id="OPA74874.1"/>
    </source>
</evidence>
<dbReference type="SUPFAM" id="SSF53756">
    <property type="entry name" value="UDP-Glycosyltransferase/glycogen phosphorylase"/>
    <property type="match status" value="1"/>
</dbReference>
<name>A0AAX0L954_9BACT</name>
<evidence type="ECO:0000256" key="3">
    <source>
        <dbReference type="ARBA" id="ARBA00019077"/>
    </source>
</evidence>
<feature type="active site" description="Proton acceptor" evidence="7">
    <location>
        <position position="59"/>
    </location>
</feature>
<dbReference type="Proteomes" id="UP000189728">
    <property type="component" value="Unassembled WGS sequence"/>
</dbReference>
<dbReference type="Pfam" id="PF04413">
    <property type="entry name" value="Glycos_transf_N"/>
    <property type="match status" value="1"/>
</dbReference>
<keyword evidence="9" id="KW-0472">Membrane</keyword>
<reference evidence="11 12" key="1">
    <citation type="submission" date="2016-08" db="EMBL/GenBank/DDBJ databases">
        <title>Campylobacter species from sea mammals.</title>
        <authorList>
            <person name="Gilbert M.J."/>
            <person name="Byrne B.A."/>
            <person name="Zomer A.L."/>
            <person name="Wagenaar J.A."/>
        </authorList>
    </citation>
    <scope>NUCLEOTIDE SEQUENCE [LARGE SCALE GENOMIC DNA]</scope>
    <source>
        <strain evidence="11 12">1105248</strain>
    </source>
</reference>
<dbReference type="EMBL" id="MCRK01000044">
    <property type="protein sequence ID" value="OPA74874.1"/>
    <property type="molecule type" value="Genomic_DNA"/>
</dbReference>
<keyword evidence="9" id="KW-1003">Cell membrane</keyword>
<evidence type="ECO:0000256" key="1">
    <source>
        <dbReference type="ARBA" id="ARBA00004713"/>
    </source>
</evidence>
<comment type="caution">
    <text evidence="11">The sequence shown here is derived from an EMBL/GenBank/DDBJ whole genome shotgun (WGS) entry which is preliminary data.</text>
</comment>
<accession>A0AAX0L954</accession>
<dbReference type="NCBIfam" id="NF004389">
    <property type="entry name" value="PRK05749.1-5"/>
    <property type="match status" value="1"/>
</dbReference>
<evidence type="ECO:0000256" key="8">
    <source>
        <dbReference type="PIRSR" id="PIRSR639901-2"/>
    </source>
</evidence>
<dbReference type="GO" id="GO:0043842">
    <property type="term" value="F:Kdo transferase activity"/>
    <property type="evidence" value="ECO:0007669"/>
    <property type="project" value="UniProtKB-EC"/>
</dbReference>
<dbReference type="PANTHER" id="PTHR42755">
    <property type="entry name" value="3-DEOXY-MANNO-OCTULOSONATE CYTIDYLYLTRANSFERASE"/>
    <property type="match status" value="1"/>
</dbReference>
<keyword evidence="9" id="KW-0812">Transmembrane</keyword>